<name>A0ABQ0QSF8_9PROT</name>
<dbReference type="EMBL" id="BAQC01000095">
    <property type="protein sequence ID" value="GBR55117.1"/>
    <property type="molecule type" value="Genomic_DNA"/>
</dbReference>
<accession>A0ABQ0QSF8</accession>
<keyword evidence="2" id="KW-1185">Reference proteome</keyword>
<comment type="caution">
    <text evidence="1">The sequence shown here is derived from an EMBL/GenBank/DDBJ whole genome shotgun (WGS) entry which is preliminary data.</text>
</comment>
<dbReference type="Proteomes" id="UP001062632">
    <property type="component" value="Unassembled WGS sequence"/>
</dbReference>
<proteinExistence type="predicted"/>
<organism evidence="1 2">
    <name type="scientific">Neokomagataea thailandica NBRC 106555</name>
    <dbReference type="NCBI Taxonomy" id="1223520"/>
    <lineage>
        <taxon>Bacteria</taxon>
        <taxon>Pseudomonadati</taxon>
        <taxon>Pseudomonadota</taxon>
        <taxon>Alphaproteobacteria</taxon>
        <taxon>Acetobacterales</taxon>
        <taxon>Acetobacteraceae</taxon>
        <taxon>Neokomagataea</taxon>
    </lineage>
</organism>
<protein>
    <submittedName>
        <fullName evidence="1">Uncharacterized protein</fullName>
    </submittedName>
</protein>
<evidence type="ECO:0000313" key="2">
    <source>
        <dbReference type="Proteomes" id="UP001062632"/>
    </source>
</evidence>
<gene>
    <name evidence="1" type="ORF">AA106555_1937</name>
</gene>
<reference evidence="1 2" key="1">
    <citation type="submission" date="2013-04" db="EMBL/GenBank/DDBJ databases">
        <title>The genome sequencing project of 58 acetic acid bacteria.</title>
        <authorList>
            <person name="Okamoto-Kainuma A."/>
            <person name="Ishikawa M."/>
            <person name="Umino S."/>
            <person name="Koizumi Y."/>
            <person name="Shiwa Y."/>
            <person name="Yoshikawa H."/>
            <person name="Matsutani M."/>
            <person name="Matsushita K."/>
        </authorList>
    </citation>
    <scope>NUCLEOTIDE SEQUENCE [LARGE SCALE GENOMIC DNA]</scope>
    <source>
        <strain evidence="1 2">NBRC 106555</strain>
    </source>
</reference>
<sequence>MCAAPFFKGCLYGREERDKAFFAAFASDHNSIRPGTTNIIYIERESFTDPQSSTVEEGKERLISQSGLMGWCVIRNGSSGGKCLFLPKRTWETFFTARCGEEAGVWVGNAMPQAQIFEKRP</sequence>
<evidence type="ECO:0000313" key="1">
    <source>
        <dbReference type="EMBL" id="GBR55117.1"/>
    </source>
</evidence>